<dbReference type="PROSITE" id="PS50109">
    <property type="entry name" value="HIS_KIN"/>
    <property type="match status" value="1"/>
</dbReference>
<dbReference type="PRINTS" id="PR00344">
    <property type="entry name" value="BCTRLSENSOR"/>
</dbReference>
<organism evidence="13 14">
    <name type="scientific">Polaribacter sejongensis</name>
    <dbReference type="NCBI Taxonomy" id="985043"/>
    <lineage>
        <taxon>Bacteria</taxon>
        <taxon>Pseudomonadati</taxon>
        <taxon>Bacteroidota</taxon>
        <taxon>Flavobacteriia</taxon>
        <taxon>Flavobacteriales</taxon>
        <taxon>Flavobacteriaceae</taxon>
    </lineage>
</organism>
<dbReference type="Pfam" id="PF02518">
    <property type="entry name" value="HATPase_c"/>
    <property type="match status" value="1"/>
</dbReference>
<dbReference type="InterPro" id="IPR003660">
    <property type="entry name" value="HAMP_dom"/>
</dbReference>
<dbReference type="PANTHER" id="PTHR43065">
    <property type="entry name" value="SENSOR HISTIDINE KINASE"/>
    <property type="match status" value="1"/>
</dbReference>
<keyword evidence="9" id="KW-0902">Two-component regulatory system</keyword>
<dbReference type="CDD" id="cd00082">
    <property type="entry name" value="HisKA"/>
    <property type="match status" value="1"/>
</dbReference>
<keyword evidence="6" id="KW-0547">Nucleotide-binding</keyword>
<dbReference type="InterPro" id="IPR005467">
    <property type="entry name" value="His_kinase_dom"/>
</dbReference>
<evidence type="ECO:0000259" key="12">
    <source>
        <dbReference type="PROSITE" id="PS50885"/>
    </source>
</evidence>
<dbReference type="Gene3D" id="1.10.287.130">
    <property type="match status" value="1"/>
</dbReference>
<dbReference type="SUPFAM" id="SSF55874">
    <property type="entry name" value="ATPase domain of HSP90 chaperone/DNA topoisomerase II/histidine kinase"/>
    <property type="match status" value="1"/>
</dbReference>
<keyword evidence="7" id="KW-0418">Kinase</keyword>
<dbReference type="InterPro" id="IPR003594">
    <property type="entry name" value="HATPase_dom"/>
</dbReference>
<dbReference type="GO" id="GO:0005524">
    <property type="term" value="F:ATP binding"/>
    <property type="evidence" value="ECO:0007669"/>
    <property type="project" value="UniProtKB-KW"/>
</dbReference>
<evidence type="ECO:0000256" key="5">
    <source>
        <dbReference type="ARBA" id="ARBA00022679"/>
    </source>
</evidence>
<keyword evidence="5" id="KW-0808">Transferase</keyword>
<evidence type="ECO:0000256" key="3">
    <source>
        <dbReference type="ARBA" id="ARBA00012438"/>
    </source>
</evidence>
<feature type="domain" description="Histidine kinase" evidence="11">
    <location>
        <begin position="262"/>
        <end position="469"/>
    </location>
</feature>
<sequence length="469" mass="53725">MILLVLLASVLILVVTIYQYDEQTKDYNIQRFERKEATTKEIIELELKNKTTYPVNTENLAKIFQERIFEISSINKLNISFYDLKGNLLKSSTANAFEKVDIKPLPINVLKELSQNSNHKILKTSVENGTGYQSSFSFIHDPKFKRIGIIELQFTQDNSEIEHELREFMLRLGVVYILMFLIAIAIAYFLSSYITRSIKSISDKMQQTRLNKRNEKIILDKASSEIEILVEAYNHMIDELGESAAKLAKSEREQAWREMAKQVAHEIKNPLTPMRLTVQSFERRFDPTDEKAKEKLKEFSQTLIQQIDVMSSIASAFSDFAKMPTQKKEQLDVISVVKFALDIFSERYIKYYPQEKELHANLDKTQLIRVITNLVKNAIQAVNVEENPLIEVKVFSEDLNIKITVSDNGKGISDDLKDLIFEPKFTTKSSGMGLGLGMIRNIIEAYKGTISFTSKEGLGTVFTVILPKS</sequence>
<reference evidence="13 14" key="1">
    <citation type="journal article" date="2014" name="Int. J. Syst. Evol. Microbiol.">
        <title>Complete genome sequence of Corynebacterium casei LMG S-19264T (=DSM 44701T), isolated from a smear-ripened cheese.</title>
        <authorList>
            <consortium name="US DOE Joint Genome Institute (JGI-PGF)"/>
            <person name="Walter F."/>
            <person name="Albersmeier A."/>
            <person name="Kalinowski J."/>
            <person name="Ruckert C."/>
        </authorList>
    </citation>
    <scope>NUCLEOTIDE SEQUENCE [LARGE SCALE GENOMIC DNA]</scope>
    <source>
        <strain evidence="13 14">CECT 8670</strain>
    </source>
</reference>
<keyword evidence="10" id="KW-0812">Transmembrane</keyword>
<dbReference type="InterPro" id="IPR036890">
    <property type="entry name" value="HATPase_C_sf"/>
</dbReference>
<dbReference type="GO" id="GO:0016020">
    <property type="term" value="C:membrane"/>
    <property type="evidence" value="ECO:0007669"/>
    <property type="project" value="UniProtKB-SubCell"/>
</dbReference>
<keyword evidence="4" id="KW-0597">Phosphoprotein</keyword>
<feature type="domain" description="HAMP" evidence="12">
    <location>
        <begin position="192"/>
        <end position="245"/>
    </location>
</feature>
<gene>
    <name evidence="13" type="ORF">QWY81_16330</name>
</gene>
<evidence type="ECO:0000259" key="11">
    <source>
        <dbReference type="PROSITE" id="PS50109"/>
    </source>
</evidence>
<dbReference type="SMART" id="SM00388">
    <property type="entry name" value="HisKA"/>
    <property type="match status" value="1"/>
</dbReference>
<dbReference type="Gene3D" id="3.30.565.10">
    <property type="entry name" value="Histidine kinase-like ATPase, C-terminal domain"/>
    <property type="match status" value="1"/>
</dbReference>
<feature type="transmembrane region" description="Helical" evidence="10">
    <location>
        <begin position="168"/>
        <end position="190"/>
    </location>
</feature>
<dbReference type="EC" id="2.7.13.3" evidence="3"/>
<comment type="catalytic activity">
    <reaction evidence="1">
        <text>ATP + protein L-histidine = ADP + protein N-phospho-L-histidine.</text>
        <dbReference type="EC" id="2.7.13.3"/>
    </reaction>
</comment>
<keyword evidence="8 13" id="KW-0067">ATP-binding</keyword>
<name>A0AAJ1R0D6_9FLAO</name>
<evidence type="ECO:0000256" key="9">
    <source>
        <dbReference type="ARBA" id="ARBA00023012"/>
    </source>
</evidence>
<evidence type="ECO:0000313" key="13">
    <source>
        <dbReference type="EMBL" id="MDN3621035.1"/>
    </source>
</evidence>
<evidence type="ECO:0000256" key="10">
    <source>
        <dbReference type="SAM" id="Phobius"/>
    </source>
</evidence>
<keyword evidence="10" id="KW-0472">Membrane</keyword>
<dbReference type="EMBL" id="JAUFQH010000016">
    <property type="protein sequence ID" value="MDN3621035.1"/>
    <property type="molecule type" value="Genomic_DNA"/>
</dbReference>
<dbReference type="AlphaFoldDB" id="A0AAJ1R0D6"/>
<comment type="subcellular location">
    <subcellularLocation>
        <location evidence="2">Membrane</location>
    </subcellularLocation>
</comment>
<dbReference type="PANTHER" id="PTHR43065:SF46">
    <property type="entry name" value="C4-DICARBOXYLATE TRANSPORT SENSOR PROTEIN DCTB"/>
    <property type="match status" value="1"/>
</dbReference>
<dbReference type="InterPro" id="IPR004358">
    <property type="entry name" value="Sig_transdc_His_kin-like_C"/>
</dbReference>
<evidence type="ECO:0000256" key="7">
    <source>
        <dbReference type="ARBA" id="ARBA00022777"/>
    </source>
</evidence>
<dbReference type="SMART" id="SM00387">
    <property type="entry name" value="HATPase_c"/>
    <property type="match status" value="1"/>
</dbReference>
<comment type="caution">
    <text evidence="13">The sequence shown here is derived from an EMBL/GenBank/DDBJ whole genome shotgun (WGS) entry which is preliminary data.</text>
</comment>
<protein>
    <recommendedName>
        <fullName evidence="3">histidine kinase</fullName>
        <ecNumber evidence="3">2.7.13.3</ecNumber>
    </recommendedName>
</protein>
<dbReference type="InterPro" id="IPR036097">
    <property type="entry name" value="HisK_dim/P_sf"/>
</dbReference>
<dbReference type="RefSeq" id="WP_261972357.1">
    <property type="nucleotide sequence ID" value="NZ_CP103460.1"/>
</dbReference>
<dbReference type="PROSITE" id="PS50885">
    <property type="entry name" value="HAMP"/>
    <property type="match status" value="1"/>
</dbReference>
<keyword evidence="10" id="KW-1133">Transmembrane helix</keyword>
<dbReference type="Proteomes" id="UP001228636">
    <property type="component" value="Unassembled WGS sequence"/>
</dbReference>
<evidence type="ECO:0000256" key="2">
    <source>
        <dbReference type="ARBA" id="ARBA00004370"/>
    </source>
</evidence>
<accession>A0AAJ1R0D6</accession>
<proteinExistence type="predicted"/>
<evidence type="ECO:0000313" key="14">
    <source>
        <dbReference type="Proteomes" id="UP001228636"/>
    </source>
</evidence>
<dbReference type="Gene3D" id="6.10.340.10">
    <property type="match status" value="1"/>
</dbReference>
<dbReference type="CDD" id="cd00075">
    <property type="entry name" value="HATPase"/>
    <property type="match status" value="1"/>
</dbReference>
<evidence type="ECO:0000256" key="1">
    <source>
        <dbReference type="ARBA" id="ARBA00000085"/>
    </source>
</evidence>
<evidence type="ECO:0000256" key="6">
    <source>
        <dbReference type="ARBA" id="ARBA00022741"/>
    </source>
</evidence>
<evidence type="ECO:0000256" key="8">
    <source>
        <dbReference type="ARBA" id="ARBA00022840"/>
    </source>
</evidence>
<dbReference type="GO" id="GO:0000155">
    <property type="term" value="F:phosphorelay sensor kinase activity"/>
    <property type="evidence" value="ECO:0007669"/>
    <property type="project" value="InterPro"/>
</dbReference>
<dbReference type="InterPro" id="IPR003661">
    <property type="entry name" value="HisK_dim/P_dom"/>
</dbReference>
<dbReference type="SUPFAM" id="SSF47384">
    <property type="entry name" value="Homodimeric domain of signal transducing histidine kinase"/>
    <property type="match status" value="1"/>
</dbReference>
<evidence type="ECO:0000256" key="4">
    <source>
        <dbReference type="ARBA" id="ARBA00022553"/>
    </source>
</evidence>
<dbReference type="Pfam" id="PF00512">
    <property type="entry name" value="HisKA"/>
    <property type="match status" value="1"/>
</dbReference>